<feature type="transmembrane region" description="Helical" evidence="1">
    <location>
        <begin position="7"/>
        <end position="26"/>
    </location>
</feature>
<dbReference type="Proteomes" id="UP001054889">
    <property type="component" value="Unassembled WGS sequence"/>
</dbReference>
<keyword evidence="1" id="KW-1133">Transmembrane helix</keyword>
<keyword evidence="3" id="KW-1185">Reference proteome</keyword>
<dbReference type="Gene3D" id="3.40.50.1820">
    <property type="entry name" value="alpha/beta hydrolase"/>
    <property type="match status" value="1"/>
</dbReference>
<evidence type="ECO:0000313" key="3">
    <source>
        <dbReference type="Proteomes" id="UP001054889"/>
    </source>
</evidence>
<dbReference type="GO" id="GO:0016020">
    <property type="term" value="C:membrane"/>
    <property type="evidence" value="ECO:0007669"/>
    <property type="project" value="TreeGrafter"/>
</dbReference>
<proteinExistence type="predicted"/>
<dbReference type="InterPro" id="IPR029058">
    <property type="entry name" value="AB_hydrolase_fold"/>
</dbReference>
<reference evidence="2" key="2">
    <citation type="submission" date="2021-12" db="EMBL/GenBank/DDBJ databases">
        <title>Resequencing data analysis of finger millet.</title>
        <authorList>
            <person name="Hatakeyama M."/>
            <person name="Aluri S."/>
            <person name="Balachadran M.T."/>
            <person name="Sivarajan S.R."/>
            <person name="Poveda L."/>
            <person name="Shimizu-Inatsugi R."/>
            <person name="Schlapbach R."/>
            <person name="Sreeman S.M."/>
            <person name="Shimizu K.K."/>
        </authorList>
    </citation>
    <scope>NUCLEOTIDE SEQUENCE</scope>
</reference>
<dbReference type="PANTHER" id="PTHR12277:SF81">
    <property type="entry name" value="PROTEIN ABHD13"/>
    <property type="match status" value="1"/>
</dbReference>
<dbReference type="PANTHER" id="PTHR12277">
    <property type="entry name" value="ALPHA/BETA HYDROLASE DOMAIN-CONTAINING PROTEIN"/>
    <property type="match status" value="1"/>
</dbReference>
<evidence type="ECO:0000256" key="1">
    <source>
        <dbReference type="SAM" id="Phobius"/>
    </source>
</evidence>
<dbReference type="GO" id="GO:0008474">
    <property type="term" value="F:palmitoyl-(protein) hydrolase activity"/>
    <property type="evidence" value="ECO:0007669"/>
    <property type="project" value="TreeGrafter"/>
</dbReference>
<keyword evidence="1" id="KW-0472">Membrane</keyword>
<evidence type="ECO:0000313" key="2">
    <source>
        <dbReference type="EMBL" id="GJN11069.1"/>
    </source>
</evidence>
<evidence type="ECO:0008006" key="4">
    <source>
        <dbReference type="Google" id="ProtNLM"/>
    </source>
</evidence>
<keyword evidence="1" id="KW-0812">Transmembrane</keyword>
<dbReference type="EMBL" id="BQKI01000018">
    <property type="protein sequence ID" value="GJN11069.1"/>
    <property type="molecule type" value="Genomic_DNA"/>
</dbReference>
<sequence length="354" mass="39214">MSGWLKALAYGAGGVAVAGLAALVALQERLVYVPVLPGVARAYPFTPARLGLTYEDVWLRAADGVRLHSWFIRHSPTCRGKRELPLFDLILPLFGDTSSLVCLANNAGVDNFSSDIAHRLEFVRLMMERLQCNVFMLSYRGYDPSELVYRYGESEGYPSQNGITYDAQAALDHLVQRKDIDTSRIVVFGRSLGGAVGAVLAKNNRDKVLLVSALILENTFTSILDMAGLMLPFLSLMIARPFSFQLKQPILFLSGLQDELVPPSHMKMLYDRAIEHNKNCRFVDFPNGMHMDTWVSGGSRYWRTIQLFLDHYAPEVASDDASCKSEIAEDGKSILSLAGFTIVMLSFAFAIGIS</sequence>
<comment type="caution">
    <text evidence="2">The sequence shown here is derived from an EMBL/GenBank/DDBJ whole genome shotgun (WGS) entry which is preliminary data.</text>
</comment>
<organism evidence="2 3">
    <name type="scientific">Eleusine coracana subsp. coracana</name>
    <dbReference type="NCBI Taxonomy" id="191504"/>
    <lineage>
        <taxon>Eukaryota</taxon>
        <taxon>Viridiplantae</taxon>
        <taxon>Streptophyta</taxon>
        <taxon>Embryophyta</taxon>
        <taxon>Tracheophyta</taxon>
        <taxon>Spermatophyta</taxon>
        <taxon>Magnoliopsida</taxon>
        <taxon>Liliopsida</taxon>
        <taxon>Poales</taxon>
        <taxon>Poaceae</taxon>
        <taxon>PACMAD clade</taxon>
        <taxon>Chloridoideae</taxon>
        <taxon>Cynodonteae</taxon>
        <taxon>Eleusininae</taxon>
        <taxon>Eleusine</taxon>
    </lineage>
</organism>
<name>A0AAV5DJ11_ELECO</name>
<feature type="transmembrane region" description="Helical" evidence="1">
    <location>
        <begin position="334"/>
        <end position="353"/>
    </location>
</feature>
<dbReference type="AlphaFoldDB" id="A0AAV5DJ11"/>
<protein>
    <recommendedName>
        <fullName evidence="4">Peptidase S9 prolyl oligopeptidase catalytic domain-containing protein</fullName>
    </recommendedName>
</protein>
<accession>A0AAV5DJ11</accession>
<gene>
    <name evidence="2" type="primary">ga29233</name>
    <name evidence="2" type="ORF">PR202_ga29233</name>
</gene>
<reference evidence="2" key="1">
    <citation type="journal article" date="2018" name="DNA Res.">
        <title>Multiple hybrid de novo genome assembly of finger millet, an orphan allotetraploid crop.</title>
        <authorList>
            <person name="Hatakeyama M."/>
            <person name="Aluri S."/>
            <person name="Balachadran M.T."/>
            <person name="Sivarajan S.R."/>
            <person name="Patrignani A."/>
            <person name="Gruter S."/>
            <person name="Poveda L."/>
            <person name="Shimizu-Inatsugi R."/>
            <person name="Baeten J."/>
            <person name="Francoijs K.J."/>
            <person name="Nataraja K.N."/>
            <person name="Reddy Y.A.N."/>
            <person name="Phadnis S."/>
            <person name="Ravikumar R.L."/>
            <person name="Schlapbach R."/>
            <person name="Sreeman S.M."/>
            <person name="Shimizu K.K."/>
        </authorList>
    </citation>
    <scope>NUCLEOTIDE SEQUENCE</scope>
</reference>
<dbReference type="SUPFAM" id="SSF53474">
    <property type="entry name" value="alpha/beta-Hydrolases"/>
    <property type="match status" value="1"/>
</dbReference>